<gene>
    <name evidence="6" type="ORF">FHX47_000160</name>
</gene>
<evidence type="ECO:0000256" key="1">
    <source>
        <dbReference type="ARBA" id="ARBA00004442"/>
    </source>
</evidence>
<dbReference type="InterPro" id="IPR006664">
    <property type="entry name" value="OMP_bac"/>
</dbReference>
<reference evidence="6 7" key="1">
    <citation type="submission" date="2020-08" db="EMBL/GenBank/DDBJ databases">
        <title>Sequencing the genomes of 1000 actinobacteria strains.</title>
        <authorList>
            <person name="Klenk H.-P."/>
        </authorList>
    </citation>
    <scope>NUCLEOTIDE SEQUENCE [LARGE SCALE GENOMIC DNA]</scope>
    <source>
        <strain evidence="6 7">DSM 28238</strain>
    </source>
</reference>
<sequence length="607" mass="65833">MALALSGLILSGCAPQDAVDGGEQSPDESAPTESAQDEDQSTEEDSEGAPEADEADSPEPEIEAEDGFWRLNTLPEPVAEQVMEAPVAEAGGEVASAKLEVLSLDTDGEFARMVVAWLPPEDGAFLGSESLQNEPGRVADRPYMRLLDRDAGQAHMPLLTTEKNFDSSAPADIDQDASAVHEMEPWRIRRTCVCSEVTTQNAADSEEPDQMELMFVDFPAPDSDAVDILPSQWHEPITDVPVSDGEPFEFDAEDEFTEVTMPSIHDEVPGEDYGNGAEYAESFPIQARSESLTGVSTTVDGESQEVSLPGDVLFEFGEATLTAEAESIISDAAQKLNEEASGQTIRVEGHTDNVDGHDINQPLSEDRAEAVAEVIEPKLDDEIEVETEGFSFNRPLVPNQDADGNDLPDNRELNRRVSFRYTVVDEDSGVEIDLGYEELEELPQAEETDAAEGAEASYILEAPEEDRNEKDVRIDLVGAERDGKSVMLRLGVALAEGSEFDEEAFSTFGGSSSARQFGRSTYQDGSRSAPNMLNISLVDPNADRQYFPTMLGDQGCLCSERLSTYEGLGPDAVPAYATFELPEELDGPLILRVPDGGQIELPKDAFQ</sequence>
<evidence type="ECO:0000313" key="7">
    <source>
        <dbReference type="Proteomes" id="UP000547528"/>
    </source>
</evidence>
<dbReference type="SUPFAM" id="SSF103088">
    <property type="entry name" value="OmpA-like"/>
    <property type="match status" value="1"/>
</dbReference>
<evidence type="ECO:0000313" key="6">
    <source>
        <dbReference type="EMBL" id="MBB3666567.1"/>
    </source>
</evidence>
<dbReference type="InterPro" id="IPR036737">
    <property type="entry name" value="OmpA-like_sf"/>
</dbReference>
<dbReference type="Gene3D" id="3.30.1330.60">
    <property type="entry name" value="OmpA-like domain"/>
    <property type="match status" value="1"/>
</dbReference>
<organism evidence="6 7">
    <name type="scientific">Garicola koreensis</name>
    <dbReference type="NCBI Taxonomy" id="1262554"/>
    <lineage>
        <taxon>Bacteria</taxon>
        <taxon>Bacillati</taxon>
        <taxon>Actinomycetota</taxon>
        <taxon>Actinomycetes</taxon>
        <taxon>Micrococcales</taxon>
        <taxon>Micrococcaceae</taxon>
        <taxon>Garicola</taxon>
    </lineage>
</organism>
<dbReference type="RefSeq" id="WP_183357005.1">
    <property type="nucleotide sequence ID" value="NZ_BAABKR010000004.1"/>
</dbReference>
<dbReference type="PRINTS" id="PR01021">
    <property type="entry name" value="OMPADOMAIN"/>
</dbReference>
<evidence type="ECO:0000256" key="2">
    <source>
        <dbReference type="ARBA" id="ARBA00023136"/>
    </source>
</evidence>
<dbReference type="CDD" id="cd07185">
    <property type="entry name" value="OmpA_C-like"/>
    <property type="match status" value="1"/>
</dbReference>
<comment type="caution">
    <text evidence="6">The sequence shown here is derived from an EMBL/GenBank/DDBJ whole genome shotgun (WGS) entry which is preliminary data.</text>
</comment>
<comment type="subcellular location">
    <subcellularLocation>
        <location evidence="1">Cell outer membrane</location>
    </subcellularLocation>
</comment>
<feature type="region of interest" description="Disordered" evidence="4">
    <location>
        <begin position="1"/>
        <end position="64"/>
    </location>
</feature>
<keyword evidence="7" id="KW-1185">Reference proteome</keyword>
<keyword evidence="2 3" id="KW-0472">Membrane</keyword>
<name>A0A7W5TQ79_9MICC</name>
<dbReference type="AlphaFoldDB" id="A0A7W5TQ79"/>
<proteinExistence type="predicted"/>
<evidence type="ECO:0000256" key="4">
    <source>
        <dbReference type="SAM" id="MobiDB-lite"/>
    </source>
</evidence>
<feature type="domain" description="OmpA-like" evidence="5">
    <location>
        <begin position="301"/>
        <end position="425"/>
    </location>
</feature>
<dbReference type="PANTHER" id="PTHR30329:SF20">
    <property type="entry name" value="EXPORTED PROTEIN"/>
    <property type="match status" value="1"/>
</dbReference>
<evidence type="ECO:0000256" key="3">
    <source>
        <dbReference type="PROSITE-ProRule" id="PRU00473"/>
    </source>
</evidence>
<protein>
    <submittedName>
        <fullName evidence="6">Outer membrane protein OmpA-like peptidoglycan-associated protein</fullName>
    </submittedName>
</protein>
<dbReference type="PANTHER" id="PTHR30329">
    <property type="entry name" value="STATOR ELEMENT OF FLAGELLAR MOTOR COMPLEX"/>
    <property type="match status" value="1"/>
</dbReference>
<dbReference type="Proteomes" id="UP000547528">
    <property type="component" value="Unassembled WGS sequence"/>
</dbReference>
<dbReference type="EMBL" id="JACIBT010000001">
    <property type="protein sequence ID" value="MBB3666567.1"/>
    <property type="molecule type" value="Genomic_DNA"/>
</dbReference>
<evidence type="ECO:0000259" key="5">
    <source>
        <dbReference type="PROSITE" id="PS51123"/>
    </source>
</evidence>
<dbReference type="InterPro" id="IPR006665">
    <property type="entry name" value="OmpA-like"/>
</dbReference>
<dbReference type="PROSITE" id="PS51123">
    <property type="entry name" value="OMPA_2"/>
    <property type="match status" value="1"/>
</dbReference>
<dbReference type="Pfam" id="PF00691">
    <property type="entry name" value="OmpA"/>
    <property type="match status" value="1"/>
</dbReference>
<feature type="compositionally biased region" description="Acidic residues" evidence="4">
    <location>
        <begin position="35"/>
        <end position="64"/>
    </location>
</feature>
<dbReference type="InterPro" id="IPR050330">
    <property type="entry name" value="Bact_OuterMem_StrucFunc"/>
</dbReference>
<dbReference type="GO" id="GO:0009279">
    <property type="term" value="C:cell outer membrane"/>
    <property type="evidence" value="ECO:0007669"/>
    <property type="project" value="UniProtKB-SubCell"/>
</dbReference>
<accession>A0A7W5TQ79</accession>